<dbReference type="Pfam" id="PF00005">
    <property type="entry name" value="ABC_tran"/>
    <property type="match status" value="2"/>
</dbReference>
<dbReference type="STRING" id="1344418.A0A1D2VB25"/>
<name>A0A1D2VB25_9ASCO</name>
<dbReference type="GO" id="GO:0005524">
    <property type="term" value="F:ATP binding"/>
    <property type="evidence" value="ECO:0007669"/>
    <property type="project" value="UniProtKB-KW"/>
</dbReference>
<feature type="transmembrane region" description="Helical" evidence="10">
    <location>
        <begin position="503"/>
        <end position="526"/>
    </location>
</feature>
<keyword evidence="3" id="KW-0813">Transport</keyword>
<evidence type="ECO:0000256" key="4">
    <source>
        <dbReference type="ARBA" id="ARBA00022692"/>
    </source>
</evidence>
<dbReference type="InParanoid" id="A0A1D2VB25"/>
<dbReference type="InterPro" id="IPR029481">
    <property type="entry name" value="ABC_trans_N"/>
</dbReference>
<evidence type="ECO:0000256" key="8">
    <source>
        <dbReference type="ARBA" id="ARBA00022989"/>
    </source>
</evidence>
<dbReference type="PROSITE" id="PS50893">
    <property type="entry name" value="ABC_TRANSPORTER_2"/>
    <property type="match status" value="2"/>
</dbReference>
<accession>A0A1D2VB25</accession>
<dbReference type="EMBL" id="KV454489">
    <property type="protein sequence ID" value="ODV58800.1"/>
    <property type="molecule type" value="Genomic_DNA"/>
</dbReference>
<feature type="transmembrane region" description="Helical" evidence="10">
    <location>
        <begin position="1178"/>
        <end position="1198"/>
    </location>
</feature>
<evidence type="ECO:0000256" key="3">
    <source>
        <dbReference type="ARBA" id="ARBA00022448"/>
    </source>
</evidence>
<evidence type="ECO:0000256" key="1">
    <source>
        <dbReference type="ARBA" id="ARBA00004141"/>
    </source>
</evidence>
<dbReference type="InterPro" id="IPR017871">
    <property type="entry name" value="ABC_transporter-like_CS"/>
</dbReference>
<keyword evidence="6" id="KW-0547">Nucleotide-binding</keyword>
<keyword evidence="8 10" id="KW-1133">Transmembrane helix</keyword>
<dbReference type="RefSeq" id="XP_020045107.1">
    <property type="nucleotide sequence ID" value="XM_020193903.1"/>
</dbReference>
<dbReference type="FunCoup" id="A0A1D2VB25">
    <property type="interactions" value="233"/>
</dbReference>
<feature type="transmembrane region" description="Helical" evidence="10">
    <location>
        <begin position="1446"/>
        <end position="1465"/>
    </location>
</feature>
<dbReference type="InterPro" id="IPR010929">
    <property type="entry name" value="PDR_CDR_ABC"/>
</dbReference>
<feature type="transmembrane region" description="Helical" evidence="10">
    <location>
        <begin position="1320"/>
        <end position="1340"/>
    </location>
</feature>
<dbReference type="CDD" id="cd03232">
    <property type="entry name" value="ABCG_PDR_domain2"/>
    <property type="match status" value="1"/>
</dbReference>
<dbReference type="Pfam" id="PF14510">
    <property type="entry name" value="ABC_trans_N"/>
    <property type="match status" value="1"/>
</dbReference>
<dbReference type="PROSITE" id="PS00211">
    <property type="entry name" value="ABC_TRANSPORTER_1"/>
    <property type="match status" value="1"/>
</dbReference>
<dbReference type="OrthoDB" id="245989at2759"/>
<dbReference type="InterPro" id="IPR003593">
    <property type="entry name" value="AAA+_ATPase"/>
</dbReference>
<dbReference type="InterPro" id="IPR043926">
    <property type="entry name" value="ABCG_dom"/>
</dbReference>
<evidence type="ECO:0000313" key="12">
    <source>
        <dbReference type="EMBL" id="ODV58800.1"/>
    </source>
</evidence>
<keyword evidence="7" id="KW-0067">ATP-binding</keyword>
<evidence type="ECO:0000256" key="10">
    <source>
        <dbReference type="SAM" id="Phobius"/>
    </source>
</evidence>
<dbReference type="InterPro" id="IPR034001">
    <property type="entry name" value="ABCG_PDR_1"/>
</dbReference>
<keyword evidence="13" id="KW-1185">Reference proteome</keyword>
<feature type="transmembrane region" description="Helical" evidence="10">
    <location>
        <begin position="538"/>
        <end position="561"/>
    </location>
</feature>
<comment type="subcellular location">
    <subcellularLocation>
        <location evidence="1">Membrane</location>
        <topology evidence="1">Multi-pass membrane protein</topology>
    </subcellularLocation>
</comment>
<reference evidence="13" key="1">
    <citation type="submission" date="2016-05" db="EMBL/GenBank/DDBJ databases">
        <title>Comparative genomics of biotechnologically important yeasts.</title>
        <authorList>
            <consortium name="DOE Joint Genome Institute"/>
            <person name="Riley R."/>
            <person name="Haridas S."/>
            <person name="Wolfe K.H."/>
            <person name="Lopes M.R."/>
            <person name="Hittinger C.T."/>
            <person name="Goker M."/>
            <person name="Salamov A."/>
            <person name="Wisecaver J."/>
            <person name="Long T.M."/>
            <person name="Aerts A.L."/>
            <person name="Barry K."/>
            <person name="Choi C."/>
            <person name="Clum A."/>
            <person name="Coughlan A.Y."/>
            <person name="Deshpande S."/>
            <person name="Douglass A.P."/>
            <person name="Hanson S.J."/>
            <person name="Klenk H.-P."/>
            <person name="Labutti K."/>
            <person name="Lapidus A."/>
            <person name="Lindquist E."/>
            <person name="Lipzen A."/>
            <person name="Meier-Kolthoff J.P."/>
            <person name="Ohm R.A."/>
            <person name="Otillar R.P."/>
            <person name="Pangilinan J."/>
            <person name="Peng Y."/>
            <person name="Rokas A."/>
            <person name="Rosa C.A."/>
            <person name="Scheuner C."/>
            <person name="Sibirny A.A."/>
            <person name="Slot J.C."/>
            <person name="Stielow J.B."/>
            <person name="Sun H."/>
            <person name="Kurtzman C.P."/>
            <person name="Blackwell M."/>
            <person name="Grigoriev I.V."/>
            <person name="Jeffries T.W."/>
        </authorList>
    </citation>
    <scope>NUCLEOTIDE SEQUENCE [LARGE SCALE GENOMIC DNA]</scope>
    <source>
        <strain evidence="13">DSM 1968</strain>
    </source>
</reference>
<feature type="transmembrane region" description="Helical" evidence="10">
    <location>
        <begin position="1210"/>
        <end position="1229"/>
    </location>
</feature>
<dbReference type="Pfam" id="PF06422">
    <property type="entry name" value="PDR_CDR"/>
    <property type="match status" value="2"/>
</dbReference>
<dbReference type="Pfam" id="PF01061">
    <property type="entry name" value="ABC2_membrane"/>
    <property type="match status" value="2"/>
</dbReference>
<dbReference type="GO" id="GO:0140359">
    <property type="term" value="F:ABC-type transporter activity"/>
    <property type="evidence" value="ECO:0007669"/>
    <property type="project" value="InterPro"/>
</dbReference>
<feature type="transmembrane region" description="Helical" evidence="10">
    <location>
        <begin position="1249"/>
        <end position="1280"/>
    </location>
</feature>
<evidence type="ECO:0000256" key="7">
    <source>
        <dbReference type="ARBA" id="ARBA00022840"/>
    </source>
</evidence>
<evidence type="ECO:0000313" key="13">
    <source>
        <dbReference type="Proteomes" id="UP000095038"/>
    </source>
</evidence>
<dbReference type="InterPro" id="IPR003439">
    <property type="entry name" value="ABC_transporter-like_ATP-bd"/>
</dbReference>
<dbReference type="SMART" id="SM00382">
    <property type="entry name" value="AAA"/>
    <property type="match status" value="2"/>
</dbReference>
<dbReference type="FunFam" id="3.40.50.300:FF:000054">
    <property type="entry name" value="ABC multidrug transporter atrF"/>
    <property type="match status" value="1"/>
</dbReference>
<dbReference type="PANTHER" id="PTHR19241">
    <property type="entry name" value="ATP-BINDING CASSETTE TRANSPORTER"/>
    <property type="match status" value="1"/>
</dbReference>
<keyword evidence="9 10" id="KW-0472">Membrane</keyword>
<sequence length="1477" mass="167728">MLVANKISDDSSTINSFHGKVSDLILDNRNDQISSDQDLVDDEDQRGEIMRILTSNVHQEGGVFDQIQSLSKTLSQRTNLTTNTFNIDINDFDLQKILRKFVRMSDVEDIHIKKAGIIFKNVNVYGQNEASSFSPDILSFLNIYQNIKTLKNAKNNQKQIIKNINGIVKPGEMCLVLGKPGSGCSTLLKTVAGEASQYSAIDADIKYDTIPQDQMMKYFKADVIYNPENDAHFPHLTVEQTLRFAITCKVPKLRIKGYTRDQYINALMDILTTVFGLNHVRNTKVGDDFVRGVSGGERKRVSIAEALASRACIYCWDNATRGLDSSTALEYAQAIRIATNFLKHSSLVTLYQAGERIYETFDKVTILYDGYQIYFGPIEQAKRFFENMGYASLPRQSTTEFLTGVTDSEERIAKPGFENKVPRTAQEFEDYWLKSQDYQNLITEINEYEQECALSPTQQLFDESTKQAKMKFQRHKSKYTINLLEQFKLLTIRGFQRVLGDPYYTVIQIFSMTVESLVIGSMFYNLPNNTDSFFSRGGLLFFATFLFTFTPMVSVINFFQIRFVLLKQKAYTFYHPGAEAIASTLADIPLRLTLTVILSLIVYFLSNLERKAGKFFIFFLFLFVTYCVLYSLFLAFGVYCANISTAKSVTGLALVVILVYTGYVIQRPAMHWHFKWLSYINPVTYSFEAVVANEFHGRRMDCSTLVPSGPGYEGVSIINQACVAVGSNIGENYVLGDDYASLSYGYEYSHLWRNFGILIGFWVFFLVLTIHGMEILKLPKGGGERLLFKKGTTESAIASKIVKDDIESGERLPSDKIIEKNESSDDITFNDLKGRDTFMWKNIDYEITVKGDKKVKLLDNIFGYVKPGTLTALMGESGAGKTTLLNVLSERVNVGVVSGDILVNGKDLDSSFKRSTGYVQQQDLHIAELTVRESLQFAARLRRPTSVSEEEKMDYVEKIIDVLQMRSFANAVVGKVGSGLNVEQRKKLSIGVELVAKPSLLLFLDEPTSGLDFQSAWAIVKLLRRLADAGQCIICTIHQPSATLFEQFDRLLLLKKGGQTVYFGDIGSSSNVVLNYFEKNGARRCSDAENPAEYILDVIGAGATSVVNEDWNEKWINSTEFVEENNQTDLLIRQGQSMTNTDDAEKIELKKTFATPYSTQLKHVLVRTFRQFYRDPTYVVAKFSLLIFGGLFFGWTFFNLKTSFSGLQNAVFCVFLSIGISFPLIGQIQERAIDARELFEARESSSNTYHWSTLLISQLIAEIPYSLVGSAIFFCCLYFTLKVNNSPEFAGYYYLMVAVIFPLFYISFGLWIVYFLPDLASAEAIYGLLFTFMFAFAGIVQPYRYIPTFWKFMYRVSPLTYFVQSLTGALLHGVEVRCVPKDYTIFNPPEGQTCIEYSDTFVDNFGGYIANPNDTENCEYCVYTTGDQFMANFNIEWSDRWRNFGLIWVFIVFNVFAMLVFYRIFRVKKSLFKRKHT</sequence>
<dbReference type="SUPFAM" id="SSF52540">
    <property type="entry name" value="P-loop containing nucleoside triphosphate hydrolases"/>
    <property type="match status" value="2"/>
</dbReference>
<feature type="transmembrane region" description="Helical" evidence="10">
    <location>
        <begin position="1292"/>
        <end position="1314"/>
    </location>
</feature>
<dbReference type="GO" id="GO:0016887">
    <property type="term" value="F:ATP hydrolysis activity"/>
    <property type="evidence" value="ECO:0007669"/>
    <property type="project" value="InterPro"/>
</dbReference>
<protein>
    <submittedName>
        <fullName evidence="12">ATP dependent transporter multidrug resistance</fullName>
    </submittedName>
</protein>
<keyword evidence="5" id="KW-0677">Repeat</keyword>
<feature type="transmembrane region" description="Helical" evidence="10">
    <location>
        <begin position="581"/>
        <end position="605"/>
    </location>
</feature>
<dbReference type="GO" id="GO:0016020">
    <property type="term" value="C:membrane"/>
    <property type="evidence" value="ECO:0007669"/>
    <property type="project" value="UniProtKB-SubCell"/>
</dbReference>
<gene>
    <name evidence="12" type="ORF">ASCRUDRAFT_77542</name>
</gene>
<dbReference type="GeneID" id="30967539"/>
<dbReference type="CDD" id="cd03233">
    <property type="entry name" value="ABCG_PDR_domain1"/>
    <property type="match status" value="1"/>
</dbReference>
<dbReference type="InterPro" id="IPR034003">
    <property type="entry name" value="ABCG_PDR_2"/>
</dbReference>
<dbReference type="InterPro" id="IPR013525">
    <property type="entry name" value="ABC2_TM"/>
</dbReference>
<evidence type="ECO:0000259" key="11">
    <source>
        <dbReference type="PROSITE" id="PS50893"/>
    </source>
</evidence>
<organism evidence="12 13">
    <name type="scientific">Ascoidea rubescens DSM 1968</name>
    <dbReference type="NCBI Taxonomy" id="1344418"/>
    <lineage>
        <taxon>Eukaryota</taxon>
        <taxon>Fungi</taxon>
        <taxon>Dikarya</taxon>
        <taxon>Ascomycota</taxon>
        <taxon>Saccharomycotina</taxon>
        <taxon>Saccharomycetes</taxon>
        <taxon>Ascoideaceae</taxon>
        <taxon>Ascoidea</taxon>
    </lineage>
</organism>
<comment type="similarity">
    <text evidence="2">Belongs to the ABC transporter superfamily. ABCG family. PDR (TC 3.A.1.205) subfamily.</text>
</comment>
<feature type="transmembrane region" description="Helical" evidence="10">
    <location>
        <begin position="751"/>
        <end position="770"/>
    </location>
</feature>
<dbReference type="Proteomes" id="UP000095038">
    <property type="component" value="Unassembled WGS sequence"/>
</dbReference>
<dbReference type="InterPro" id="IPR027417">
    <property type="entry name" value="P-loop_NTPase"/>
</dbReference>
<feature type="transmembrane region" description="Helical" evidence="10">
    <location>
        <begin position="617"/>
        <end position="639"/>
    </location>
</feature>
<keyword evidence="4 10" id="KW-0812">Transmembrane</keyword>
<feature type="domain" description="ABC transporter" evidence="11">
    <location>
        <begin position="843"/>
        <end position="1082"/>
    </location>
</feature>
<evidence type="ECO:0000256" key="9">
    <source>
        <dbReference type="ARBA" id="ARBA00023136"/>
    </source>
</evidence>
<evidence type="ECO:0000256" key="2">
    <source>
        <dbReference type="ARBA" id="ARBA00006012"/>
    </source>
</evidence>
<dbReference type="Gene3D" id="3.40.50.300">
    <property type="entry name" value="P-loop containing nucleotide triphosphate hydrolases"/>
    <property type="match status" value="2"/>
</dbReference>
<proteinExistence type="inferred from homology"/>
<evidence type="ECO:0000256" key="6">
    <source>
        <dbReference type="ARBA" id="ARBA00022741"/>
    </source>
</evidence>
<feature type="domain" description="ABC transporter" evidence="11">
    <location>
        <begin position="138"/>
        <end position="394"/>
    </location>
</feature>
<evidence type="ECO:0000256" key="5">
    <source>
        <dbReference type="ARBA" id="ARBA00022737"/>
    </source>
</evidence>
<feature type="transmembrane region" description="Helical" evidence="10">
    <location>
        <begin position="645"/>
        <end position="665"/>
    </location>
</feature>
<dbReference type="Pfam" id="PF19055">
    <property type="entry name" value="ABC2_membrane_7"/>
    <property type="match status" value="1"/>
</dbReference>